<proteinExistence type="predicted"/>
<evidence type="ECO:0000256" key="2">
    <source>
        <dbReference type="ARBA" id="ARBA00022490"/>
    </source>
</evidence>
<dbReference type="GO" id="GO:0006355">
    <property type="term" value="P:regulation of DNA-templated transcription"/>
    <property type="evidence" value="ECO:0007669"/>
    <property type="project" value="InterPro"/>
</dbReference>
<dbReference type="GO" id="GO:0005829">
    <property type="term" value="C:cytosol"/>
    <property type="evidence" value="ECO:0007669"/>
    <property type="project" value="TreeGrafter"/>
</dbReference>
<dbReference type="Pfam" id="PF00486">
    <property type="entry name" value="Trans_reg_C"/>
    <property type="match status" value="1"/>
</dbReference>
<dbReference type="InterPro" id="IPR039420">
    <property type="entry name" value="WalR-like"/>
</dbReference>
<dbReference type="GO" id="GO:0000976">
    <property type="term" value="F:transcription cis-regulatory region binding"/>
    <property type="evidence" value="ECO:0007669"/>
    <property type="project" value="TreeGrafter"/>
</dbReference>
<evidence type="ECO:0000259" key="10">
    <source>
        <dbReference type="PROSITE" id="PS50110"/>
    </source>
</evidence>
<name>A0A099KWX7_COLPS</name>
<comment type="caution">
    <text evidence="12">The sequence shown here is derived from an EMBL/GenBank/DDBJ whole genome shotgun (WGS) entry which is preliminary data.</text>
</comment>
<keyword evidence="3 8" id="KW-0597">Phosphoprotein</keyword>
<dbReference type="Proteomes" id="UP000029843">
    <property type="component" value="Unassembled WGS sequence"/>
</dbReference>
<keyword evidence="6 9" id="KW-0238">DNA-binding</keyword>
<dbReference type="Gene3D" id="3.40.50.2300">
    <property type="match status" value="1"/>
</dbReference>
<evidence type="ECO:0000256" key="3">
    <source>
        <dbReference type="ARBA" id="ARBA00022553"/>
    </source>
</evidence>
<evidence type="ECO:0000313" key="12">
    <source>
        <dbReference type="EMBL" id="KGJ94387.1"/>
    </source>
</evidence>
<dbReference type="InterPro" id="IPR011006">
    <property type="entry name" value="CheY-like_superfamily"/>
</dbReference>
<keyword evidence="5" id="KW-0805">Transcription regulation</keyword>
<feature type="DNA-binding region" description="OmpR/PhoB-type" evidence="9">
    <location>
        <begin position="116"/>
        <end position="217"/>
    </location>
</feature>
<feature type="modified residue" description="4-aspartylphosphate" evidence="8">
    <location>
        <position position="52"/>
    </location>
</feature>
<sequence length="219" mass="25145">MPSVLVADDDLRICKLLETVLKEESYQVYIANDGERALEILSRASIDLVLLDVMMPKLNGIQTARQVCKRFSTPILMLTALDDESSKIDSFAAGADQYLPKPFSVPELLIRMKAILRRVSLERTRYKHTTPENEYEQAICSLPFTNTESELVNYLMLRKEKPVSKAELQINVLHRDFCEFDRNLDMHISNIRRKLTQASFSKDVILTVRNVGYVFVSNQ</sequence>
<dbReference type="Gene3D" id="1.10.10.10">
    <property type="entry name" value="Winged helix-like DNA-binding domain superfamily/Winged helix DNA-binding domain"/>
    <property type="match status" value="1"/>
</dbReference>
<evidence type="ECO:0000256" key="9">
    <source>
        <dbReference type="PROSITE-ProRule" id="PRU01091"/>
    </source>
</evidence>
<dbReference type="FunFam" id="3.40.50.2300:FF:000001">
    <property type="entry name" value="DNA-binding response regulator PhoB"/>
    <property type="match status" value="1"/>
</dbReference>
<protein>
    <submittedName>
        <fullName evidence="12">Two component transcriptional regulator, winged helix family</fullName>
    </submittedName>
</protein>
<dbReference type="CDD" id="cd00383">
    <property type="entry name" value="trans_reg_C"/>
    <property type="match status" value="1"/>
</dbReference>
<dbReference type="AlphaFoldDB" id="A0A099KWX7"/>
<dbReference type="PANTHER" id="PTHR48111:SF39">
    <property type="entry name" value="TRANSCRIPTIONAL REGULATORY PROTEIN CPXR"/>
    <property type="match status" value="1"/>
</dbReference>
<comment type="subcellular location">
    <subcellularLocation>
        <location evidence="1">Cytoplasm</location>
    </subcellularLocation>
</comment>
<evidence type="ECO:0000256" key="6">
    <source>
        <dbReference type="ARBA" id="ARBA00023125"/>
    </source>
</evidence>
<dbReference type="PANTHER" id="PTHR48111">
    <property type="entry name" value="REGULATOR OF RPOS"/>
    <property type="match status" value="1"/>
</dbReference>
<evidence type="ECO:0000256" key="7">
    <source>
        <dbReference type="ARBA" id="ARBA00023163"/>
    </source>
</evidence>
<reference evidence="12 13" key="1">
    <citation type="submission" date="2014-08" db="EMBL/GenBank/DDBJ databases">
        <title>Genomic and Phenotypic Diversity of Colwellia psychrerythraea strains from Disparate Marine Basins.</title>
        <authorList>
            <person name="Techtmann S.M."/>
            <person name="Stelling S.C."/>
            <person name="Utturkar S.M."/>
            <person name="Alshibli N."/>
            <person name="Harris A."/>
            <person name="Brown S.D."/>
            <person name="Hazen T.C."/>
        </authorList>
    </citation>
    <scope>NUCLEOTIDE SEQUENCE [LARGE SCALE GENOMIC DNA]</scope>
    <source>
        <strain evidence="12 13">ND2E</strain>
    </source>
</reference>
<dbReference type="InterPro" id="IPR001789">
    <property type="entry name" value="Sig_transdc_resp-reg_receiver"/>
</dbReference>
<keyword evidence="4" id="KW-0902">Two-component regulatory system</keyword>
<feature type="domain" description="OmpR/PhoB-type" evidence="11">
    <location>
        <begin position="116"/>
        <end position="217"/>
    </location>
</feature>
<organism evidence="12 13">
    <name type="scientific">Colwellia psychrerythraea</name>
    <name type="common">Vibrio psychroerythus</name>
    <dbReference type="NCBI Taxonomy" id="28229"/>
    <lineage>
        <taxon>Bacteria</taxon>
        <taxon>Pseudomonadati</taxon>
        <taxon>Pseudomonadota</taxon>
        <taxon>Gammaproteobacteria</taxon>
        <taxon>Alteromonadales</taxon>
        <taxon>Colwelliaceae</taxon>
        <taxon>Colwellia</taxon>
    </lineage>
</organism>
<dbReference type="CDD" id="cd17574">
    <property type="entry name" value="REC_OmpR"/>
    <property type="match status" value="1"/>
</dbReference>
<dbReference type="InterPro" id="IPR001867">
    <property type="entry name" value="OmpR/PhoB-type_DNA-bd"/>
</dbReference>
<dbReference type="RefSeq" id="WP_033092353.1">
    <property type="nucleotide sequence ID" value="NZ_JQED01000005.1"/>
</dbReference>
<dbReference type="OrthoDB" id="9802426at2"/>
<dbReference type="SMART" id="SM00448">
    <property type="entry name" value="REC"/>
    <property type="match status" value="1"/>
</dbReference>
<accession>A0A099KWX7</accession>
<evidence type="ECO:0000256" key="8">
    <source>
        <dbReference type="PROSITE-ProRule" id="PRU00169"/>
    </source>
</evidence>
<dbReference type="SMART" id="SM00862">
    <property type="entry name" value="Trans_reg_C"/>
    <property type="match status" value="1"/>
</dbReference>
<dbReference type="GO" id="GO:0032993">
    <property type="term" value="C:protein-DNA complex"/>
    <property type="evidence" value="ECO:0007669"/>
    <property type="project" value="TreeGrafter"/>
</dbReference>
<evidence type="ECO:0000256" key="5">
    <source>
        <dbReference type="ARBA" id="ARBA00023015"/>
    </source>
</evidence>
<gene>
    <name evidence="12" type="ORF">ND2E_1576</name>
</gene>
<dbReference type="SUPFAM" id="SSF52172">
    <property type="entry name" value="CheY-like"/>
    <property type="match status" value="1"/>
</dbReference>
<dbReference type="Gene3D" id="6.10.250.690">
    <property type="match status" value="1"/>
</dbReference>
<evidence type="ECO:0000256" key="4">
    <source>
        <dbReference type="ARBA" id="ARBA00023012"/>
    </source>
</evidence>
<dbReference type="InterPro" id="IPR016032">
    <property type="entry name" value="Sig_transdc_resp-reg_C-effctor"/>
</dbReference>
<keyword evidence="2" id="KW-0963">Cytoplasm</keyword>
<feature type="domain" description="Response regulatory" evidence="10">
    <location>
        <begin position="3"/>
        <end position="116"/>
    </location>
</feature>
<evidence type="ECO:0000313" key="13">
    <source>
        <dbReference type="Proteomes" id="UP000029843"/>
    </source>
</evidence>
<dbReference type="Pfam" id="PF00072">
    <property type="entry name" value="Response_reg"/>
    <property type="match status" value="1"/>
</dbReference>
<dbReference type="InterPro" id="IPR036388">
    <property type="entry name" value="WH-like_DNA-bd_sf"/>
</dbReference>
<dbReference type="PROSITE" id="PS51755">
    <property type="entry name" value="OMPR_PHOB"/>
    <property type="match status" value="1"/>
</dbReference>
<dbReference type="PATRIC" id="fig|28229.4.peg.580"/>
<evidence type="ECO:0000256" key="1">
    <source>
        <dbReference type="ARBA" id="ARBA00004496"/>
    </source>
</evidence>
<keyword evidence="7" id="KW-0804">Transcription</keyword>
<dbReference type="EMBL" id="JQED01000005">
    <property type="protein sequence ID" value="KGJ94387.1"/>
    <property type="molecule type" value="Genomic_DNA"/>
</dbReference>
<dbReference type="GO" id="GO:0000156">
    <property type="term" value="F:phosphorelay response regulator activity"/>
    <property type="evidence" value="ECO:0007669"/>
    <property type="project" value="TreeGrafter"/>
</dbReference>
<dbReference type="PROSITE" id="PS50110">
    <property type="entry name" value="RESPONSE_REGULATORY"/>
    <property type="match status" value="1"/>
</dbReference>
<dbReference type="SUPFAM" id="SSF46894">
    <property type="entry name" value="C-terminal effector domain of the bipartite response regulators"/>
    <property type="match status" value="1"/>
</dbReference>
<evidence type="ECO:0000259" key="11">
    <source>
        <dbReference type="PROSITE" id="PS51755"/>
    </source>
</evidence>